<keyword evidence="3 6" id="KW-1133">Transmembrane helix</keyword>
<feature type="transmembrane region" description="Helical" evidence="6">
    <location>
        <begin position="63"/>
        <end position="86"/>
    </location>
</feature>
<dbReference type="Gene3D" id="1.20.1250.20">
    <property type="entry name" value="MFS general substrate transporter like domains"/>
    <property type="match status" value="1"/>
</dbReference>
<dbReference type="STRING" id="692275.M3C6F3"/>
<feature type="region of interest" description="Disordered" evidence="5">
    <location>
        <begin position="23"/>
        <end position="47"/>
    </location>
</feature>
<evidence type="ECO:0000259" key="7">
    <source>
        <dbReference type="PROSITE" id="PS50850"/>
    </source>
</evidence>
<evidence type="ECO:0000256" key="5">
    <source>
        <dbReference type="SAM" id="MobiDB-lite"/>
    </source>
</evidence>
<feature type="transmembrane region" description="Helical" evidence="6">
    <location>
        <begin position="379"/>
        <end position="401"/>
    </location>
</feature>
<feature type="domain" description="Major facilitator superfamily (MFS) profile" evidence="7">
    <location>
        <begin position="65"/>
        <end position="501"/>
    </location>
</feature>
<evidence type="ECO:0000256" key="3">
    <source>
        <dbReference type="ARBA" id="ARBA00022989"/>
    </source>
</evidence>
<sequence length="522" mass="57833">MDQDQDIDPNHRHKWLNYSESSLCSSTPSEIESSHTTPTYETLDWDGPNDPRNPYNWSGRKKWATATLPLLGTFALTLNSTAHTIAAREISADFNVLDTPDFTNTYWTVFSWSIGGAVFALFLPLLEDFGVRRPYMLFYVLFFAMVIAQALAQNFATLVVTRFIGGGCVAVLANTIVSMIPDLWATAEYTSSPVGLYILLYVAGNTSGPVLFAPVMQYIGDWRWIFYIQLIVYGAMGPLYQFLLPETRGHILLGYEAKRIRKETGKPVFTAQQRDALPIRRRLLESVTRPLYLLGTQPVLLACAVWSAFAFGLVFAFTQSTEQVFRELYGWTSYQCAYVQAAIVIGEILAWPVTRYGSHLYFKSAKRNREHPGEPIPEARLYISVFGSFLGITAGMFVYAWTSYPFLPWYAPAIGLAMVGFGIQIVVCVIADYVVDLYAASGYTGSAIAAVVAVEQSVAAALPLAQASMYTNLGFQWASSLLGFIGFLLGFIPLVFIWQGKNLRAKSPLLMGSGGHSVGTKS</sequence>
<evidence type="ECO:0000256" key="4">
    <source>
        <dbReference type="ARBA" id="ARBA00023136"/>
    </source>
</evidence>
<feature type="transmembrane region" description="Helical" evidence="6">
    <location>
        <begin position="196"/>
        <end position="218"/>
    </location>
</feature>
<dbReference type="Pfam" id="PF07690">
    <property type="entry name" value="MFS_1"/>
    <property type="match status" value="1"/>
</dbReference>
<dbReference type="PANTHER" id="PTHR23502">
    <property type="entry name" value="MAJOR FACILITATOR SUPERFAMILY"/>
    <property type="match status" value="1"/>
</dbReference>
<dbReference type="eggNOG" id="KOG0255">
    <property type="taxonomic scope" value="Eukaryota"/>
</dbReference>
<dbReference type="PANTHER" id="PTHR23502:SF52">
    <property type="entry name" value="MULTIDRUG TRANSPORTER, PUTATIVE (AFU_ORTHOLOGUE AFUA_2G17730)-RELATED"/>
    <property type="match status" value="1"/>
</dbReference>
<feature type="transmembrane region" description="Helical" evidence="6">
    <location>
        <begin position="477"/>
        <end position="498"/>
    </location>
</feature>
<dbReference type="EMBL" id="KB456261">
    <property type="protein sequence ID" value="EMF15836.1"/>
    <property type="molecule type" value="Genomic_DNA"/>
</dbReference>
<feature type="transmembrane region" description="Helical" evidence="6">
    <location>
        <begin position="106"/>
        <end position="126"/>
    </location>
</feature>
<dbReference type="OrthoDB" id="5403280at2759"/>
<dbReference type="Proteomes" id="UP000016931">
    <property type="component" value="Unassembled WGS sequence"/>
</dbReference>
<dbReference type="OMA" id="FIWGKEI"/>
<dbReference type="AlphaFoldDB" id="M3C6F3"/>
<evidence type="ECO:0000256" key="2">
    <source>
        <dbReference type="ARBA" id="ARBA00022692"/>
    </source>
</evidence>
<name>M3C6F3_SPHMS</name>
<dbReference type="RefSeq" id="XP_016763957.1">
    <property type="nucleotide sequence ID" value="XM_016904412.1"/>
</dbReference>
<feature type="transmembrane region" description="Helical" evidence="6">
    <location>
        <begin position="224"/>
        <end position="243"/>
    </location>
</feature>
<dbReference type="InterPro" id="IPR020846">
    <property type="entry name" value="MFS_dom"/>
</dbReference>
<dbReference type="InterPro" id="IPR011701">
    <property type="entry name" value="MFS"/>
</dbReference>
<comment type="subcellular location">
    <subcellularLocation>
        <location evidence="1">Membrane</location>
        <topology evidence="1">Multi-pass membrane protein</topology>
    </subcellularLocation>
</comment>
<dbReference type="InterPro" id="IPR036259">
    <property type="entry name" value="MFS_trans_sf"/>
</dbReference>
<keyword evidence="9" id="KW-1185">Reference proteome</keyword>
<dbReference type="SUPFAM" id="SSF103473">
    <property type="entry name" value="MFS general substrate transporter"/>
    <property type="match status" value="1"/>
</dbReference>
<dbReference type="HOGENOM" id="CLU_008455_0_5_1"/>
<proteinExistence type="predicted"/>
<keyword evidence="4 6" id="KW-0472">Membrane</keyword>
<dbReference type="GeneID" id="27901549"/>
<feature type="transmembrane region" description="Helical" evidence="6">
    <location>
        <begin position="337"/>
        <end position="358"/>
    </location>
</feature>
<accession>M3C6F3</accession>
<evidence type="ECO:0000313" key="8">
    <source>
        <dbReference type="EMBL" id="EMF15836.1"/>
    </source>
</evidence>
<dbReference type="GO" id="GO:0022857">
    <property type="term" value="F:transmembrane transporter activity"/>
    <property type="evidence" value="ECO:0007669"/>
    <property type="project" value="InterPro"/>
</dbReference>
<dbReference type="PROSITE" id="PS50850">
    <property type="entry name" value="MFS"/>
    <property type="match status" value="1"/>
</dbReference>
<gene>
    <name evidence="8" type="ORF">SEPMUDRAFT_147610</name>
</gene>
<feature type="transmembrane region" description="Helical" evidence="6">
    <location>
        <begin position="138"/>
        <end position="157"/>
    </location>
</feature>
<protein>
    <submittedName>
        <fullName evidence="8">MFS multidrug transporter</fullName>
    </submittedName>
</protein>
<evidence type="ECO:0000256" key="1">
    <source>
        <dbReference type="ARBA" id="ARBA00004141"/>
    </source>
</evidence>
<evidence type="ECO:0000256" key="6">
    <source>
        <dbReference type="SAM" id="Phobius"/>
    </source>
</evidence>
<organism evidence="8 9">
    <name type="scientific">Sphaerulina musiva (strain SO2202)</name>
    <name type="common">Poplar stem canker fungus</name>
    <name type="synonym">Septoria musiva</name>
    <dbReference type="NCBI Taxonomy" id="692275"/>
    <lineage>
        <taxon>Eukaryota</taxon>
        <taxon>Fungi</taxon>
        <taxon>Dikarya</taxon>
        <taxon>Ascomycota</taxon>
        <taxon>Pezizomycotina</taxon>
        <taxon>Dothideomycetes</taxon>
        <taxon>Dothideomycetidae</taxon>
        <taxon>Mycosphaerellales</taxon>
        <taxon>Mycosphaerellaceae</taxon>
        <taxon>Sphaerulina</taxon>
    </lineage>
</organism>
<evidence type="ECO:0000313" key="9">
    <source>
        <dbReference type="Proteomes" id="UP000016931"/>
    </source>
</evidence>
<feature type="compositionally biased region" description="Low complexity" evidence="5">
    <location>
        <begin position="23"/>
        <end position="37"/>
    </location>
</feature>
<feature type="transmembrane region" description="Helical" evidence="6">
    <location>
        <begin position="447"/>
        <end position="465"/>
    </location>
</feature>
<feature type="transmembrane region" description="Helical" evidence="6">
    <location>
        <begin position="413"/>
        <end position="435"/>
    </location>
</feature>
<dbReference type="GO" id="GO:0005886">
    <property type="term" value="C:plasma membrane"/>
    <property type="evidence" value="ECO:0007669"/>
    <property type="project" value="TreeGrafter"/>
</dbReference>
<feature type="transmembrane region" description="Helical" evidence="6">
    <location>
        <begin position="291"/>
        <end position="317"/>
    </location>
</feature>
<feature type="transmembrane region" description="Helical" evidence="6">
    <location>
        <begin position="163"/>
        <end position="184"/>
    </location>
</feature>
<reference evidence="8 9" key="1">
    <citation type="journal article" date="2012" name="PLoS Pathog.">
        <title>Diverse lifestyles and strategies of plant pathogenesis encoded in the genomes of eighteen Dothideomycetes fungi.</title>
        <authorList>
            <person name="Ohm R.A."/>
            <person name="Feau N."/>
            <person name="Henrissat B."/>
            <person name="Schoch C.L."/>
            <person name="Horwitz B.A."/>
            <person name="Barry K.W."/>
            <person name="Condon B.J."/>
            <person name="Copeland A.C."/>
            <person name="Dhillon B."/>
            <person name="Glaser F."/>
            <person name="Hesse C.N."/>
            <person name="Kosti I."/>
            <person name="LaButti K."/>
            <person name="Lindquist E.A."/>
            <person name="Lucas S."/>
            <person name="Salamov A.A."/>
            <person name="Bradshaw R.E."/>
            <person name="Ciuffetti L."/>
            <person name="Hamelin R.C."/>
            <person name="Kema G.H.J."/>
            <person name="Lawrence C."/>
            <person name="Scott J.A."/>
            <person name="Spatafora J.W."/>
            <person name="Turgeon B.G."/>
            <person name="de Wit P.J.G.M."/>
            <person name="Zhong S."/>
            <person name="Goodwin S.B."/>
            <person name="Grigoriev I.V."/>
        </authorList>
    </citation>
    <scope>NUCLEOTIDE SEQUENCE [LARGE SCALE GENOMIC DNA]</scope>
    <source>
        <strain evidence="8 9">SO2202</strain>
    </source>
</reference>
<keyword evidence="2 6" id="KW-0812">Transmembrane</keyword>